<accession>A0ABR9KID5</accession>
<dbReference type="EMBL" id="JADBEF010000001">
    <property type="protein sequence ID" value="MBE1561786.1"/>
    <property type="molecule type" value="Genomic_DNA"/>
</dbReference>
<evidence type="ECO:0000313" key="1">
    <source>
        <dbReference type="EMBL" id="MBE1561786.1"/>
    </source>
</evidence>
<sequence length="78" mass="8233">MRGHRDVQALSDTDLAVYEAVAAIAVGGEAASLAAVARSTGLTEERTRASMAILVEKGQVVPSGDGFRLGRHDFEVDY</sequence>
<comment type="caution">
    <text evidence="1">The sequence shown here is derived from an EMBL/GenBank/DDBJ whole genome shotgun (WGS) entry which is preliminary data.</text>
</comment>
<organism evidence="1 2">
    <name type="scientific">Nonomuraea africana</name>
    <dbReference type="NCBI Taxonomy" id="46171"/>
    <lineage>
        <taxon>Bacteria</taxon>
        <taxon>Bacillati</taxon>
        <taxon>Actinomycetota</taxon>
        <taxon>Actinomycetes</taxon>
        <taxon>Streptosporangiales</taxon>
        <taxon>Streptosporangiaceae</taxon>
        <taxon>Nonomuraea</taxon>
    </lineage>
</organism>
<protein>
    <submittedName>
        <fullName evidence="1">DNA-binding IclR family transcriptional regulator</fullName>
    </submittedName>
</protein>
<reference evidence="1 2" key="1">
    <citation type="submission" date="2020-10" db="EMBL/GenBank/DDBJ databases">
        <title>Sequencing the genomes of 1000 actinobacteria strains.</title>
        <authorList>
            <person name="Klenk H.-P."/>
        </authorList>
    </citation>
    <scope>NUCLEOTIDE SEQUENCE [LARGE SCALE GENOMIC DNA]</scope>
    <source>
        <strain evidence="1 2">DSM 43748</strain>
    </source>
</reference>
<name>A0ABR9KID5_9ACTN</name>
<proteinExistence type="predicted"/>
<gene>
    <name evidence="1" type="ORF">H4W81_004565</name>
</gene>
<evidence type="ECO:0000313" key="2">
    <source>
        <dbReference type="Proteomes" id="UP000661607"/>
    </source>
</evidence>
<keyword evidence="1" id="KW-0238">DNA-binding</keyword>
<dbReference type="RefSeq" id="WP_192776652.1">
    <property type="nucleotide sequence ID" value="NZ_BAAASY010000011.1"/>
</dbReference>
<keyword evidence="2" id="KW-1185">Reference proteome</keyword>
<dbReference type="GO" id="GO:0003677">
    <property type="term" value="F:DNA binding"/>
    <property type="evidence" value="ECO:0007669"/>
    <property type="project" value="UniProtKB-KW"/>
</dbReference>
<dbReference type="Proteomes" id="UP000661607">
    <property type="component" value="Unassembled WGS sequence"/>
</dbReference>